<evidence type="ECO:0000256" key="6">
    <source>
        <dbReference type="ARBA" id="ARBA00032248"/>
    </source>
</evidence>
<evidence type="ECO:0000256" key="4">
    <source>
        <dbReference type="ARBA" id="ARBA00022801"/>
    </source>
</evidence>
<dbReference type="RefSeq" id="WP_078922096.1">
    <property type="nucleotide sequence ID" value="NZ_FUYB01000005.1"/>
</dbReference>
<dbReference type="InterPro" id="IPR050126">
    <property type="entry name" value="Ap4A_hydrolase"/>
</dbReference>
<dbReference type="GO" id="GO:0008803">
    <property type="term" value="F:bis(5'-nucleosyl)-tetraphosphatase (symmetrical) activity"/>
    <property type="evidence" value="ECO:0007669"/>
    <property type="project" value="UniProtKB-EC"/>
</dbReference>
<name>A0A1T4WHL9_9GAMM</name>
<dbReference type="NCBIfam" id="TIGR00668">
    <property type="entry name" value="apaH"/>
    <property type="match status" value="1"/>
</dbReference>
<dbReference type="EMBL" id="FUYB01000005">
    <property type="protein sequence ID" value="SKA76141.1"/>
    <property type="molecule type" value="Genomic_DNA"/>
</dbReference>
<dbReference type="AlphaFoldDB" id="A0A1T4WHL9"/>
<comment type="similarity">
    <text evidence="2">Belongs to the Ap4A hydrolase family.</text>
</comment>
<comment type="function">
    <text evidence="1">Hydrolyzes diadenosine 5',5'''-P1,P4-tetraphosphate to yield ADP.</text>
</comment>
<evidence type="ECO:0000259" key="9">
    <source>
        <dbReference type="Pfam" id="PF00149"/>
    </source>
</evidence>
<keyword evidence="4" id="KW-0378">Hydrolase</keyword>
<dbReference type="GO" id="GO:0016791">
    <property type="term" value="F:phosphatase activity"/>
    <property type="evidence" value="ECO:0007669"/>
    <property type="project" value="TreeGrafter"/>
</dbReference>
<dbReference type="PANTHER" id="PTHR42850">
    <property type="entry name" value="METALLOPHOSPHOESTERASE"/>
    <property type="match status" value="1"/>
</dbReference>
<dbReference type="PIRSF" id="PIRSF000903">
    <property type="entry name" value="B5n-ttraPtase_sm"/>
    <property type="match status" value="1"/>
</dbReference>
<keyword evidence="11" id="KW-1185">Reference proteome</keyword>
<dbReference type="OrthoDB" id="9807890at2"/>
<evidence type="ECO:0000256" key="1">
    <source>
        <dbReference type="ARBA" id="ARBA00003413"/>
    </source>
</evidence>
<gene>
    <name evidence="10" type="ORF">SAMN02745130_01635</name>
</gene>
<evidence type="ECO:0000313" key="11">
    <source>
        <dbReference type="Proteomes" id="UP000190460"/>
    </source>
</evidence>
<organism evidence="10 11">
    <name type="scientific">Thiothrix eikelboomii</name>
    <dbReference type="NCBI Taxonomy" id="92487"/>
    <lineage>
        <taxon>Bacteria</taxon>
        <taxon>Pseudomonadati</taxon>
        <taxon>Pseudomonadota</taxon>
        <taxon>Gammaproteobacteria</taxon>
        <taxon>Thiotrichales</taxon>
        <taxon>Thiotrichaceae</taxon>
        <taxon>Thiothrix</taxon>
    </lineage>
</organism>
<evidence type="ECO:0000256" key="5">
    <source>
        <dbReference type="ARBA" id="ARBA00031248"/>
    </source>
</evidence>
<dbReference type="Pfam" id="PF00149">
    <property type="entry name" value="Metallophos"/>
    <property type="match status" value="1"/>
</dbReference>
<proteinExistence type="inferred from homology"/>
<dbReference type="Proteomes" id="UP000190460">
    <property type="component" value="Unassembled WGS sequence"/>
</dbReference>
<dbReference type="GO" id="GO:0005737">
    <property type="term" value="C:cytoplasm"/>
    <property type="evidence" value="ECO:0007669"/>
    <property type="project" value="TreeGrafter"/>
</dbReference>
<feature type="domain" description="Calcineurin-like phosphoesterase" evidence="9">
    <location>
        <begin position="1"/>
        <end position="135"/>
    </location>
</feature>
<accession>A0A1T4WHL9</accession>
<dbReference type="PANTHER" id="PTHR42850:SF11">
    <property type="entry name" value="BIS(5'-NUCLEOSYL)-TETRAPHOSPHATASE [SYMMETRICAL]"/>
    <property type="match status" value="1"/>
</dbReference>
<protein>
    <recommendedName>
        <fullName evidence="3">bis(5'-nucleosyl)-tetraphosphatase (symmetrical)</fullName>
        <ecNumber evidence="3">3.6.1.41</ecNumber>
    </recommendedName>
    <alternativeName>
        <fullName evidence="6">Ap4A hydrolase</fullName>
    </alternativeName>
    <alternativeName>
        <fullName evidence="5">Diadenosine 5',5'''-P1,P4-tetraphosphate pyrophosphohydrolase</fullName>
    </alternativeName>
    <alternativeName>
        <fullName evidence="7">Diadenosine tetraphosphatase</fullName>
    </alternativeName>
</protein>
<dbReference type="InterPro" id="IPR029052">
    <property type="entry name" value="Metallo-depent_PP-like"/>
</dbReference>
<dbReference type="PRINTS" id="PR00114">
    <property type="entry name" value="STPHPHTASE"/>
</dbReference>
<dbReference type="NCBIfam" id="NF001204">
    <property type="entry name" value="PRK00166.1"/>
    <property type="match status" value="1"/>
</dbReference>
<comment type="catalytic activity">
    <reaction evidence="8">
        <text>P(1),P(4)-bis(5'-adenosyl) tetraphosphate + H2O = 2 ADP + 2 H(+)</text>
        <dbReference type="Rhea" id="RHEA:24252"/>
        <dbReference type="ChEBI" id="CHEBI:15377"/>
        <dbReference type="ChEBI" id="CHEBI:15378"/>
        <dbReference type="ChEBI" id="CHEBI:58141"/>
        <dbReference type="ChEBI" id="CHEBI:456216"/>
        <dbReference type="EC" id="3.6.1.41"/>
    </reaction>
</comment>
<dbReference type="InterPro" id="IPR006186">
    <property type="entry name" value="Ser/Thr-sp_prot-phosphatase"/>
</dbReference>
<evidence type="ECO:0000256" key="2">
    <source>
        <dbReference type="ARBA" id="ARBA00005419"/>
    </source>
</evidence>
<sequence>MSIYAIGDIQGCYEPLRRLLDQIRFDPRYDQLWFTGDLVSRGKHSLETLRFVRSLSLDHAALSVLGNHDISLIAAAYGLIEPHKSLRKLLDAPDLFELVEWLRQCPCLHVDPDQQMILVHAGISPEWDLALAQQQATRLEQALRQAHPETWLATAYGNQPAAWHNCQTPADQDRYSLNAFTRMRFCYPDASLEFQQKLNPIAVSQSQAELIPWFRHPKRLPIPYTILFGHWSTLGYHREHNIIALDTGCVWGGHLTALNIDTKNRIGQACHDYERREKG</sequence>
<dbReference type="SUPFAM" id="SSF56300">
    <property type="entry name" value="Metallo-dependent phosphatases"/>
    <property type="match status" value="1"/>
</dbReference>
<dbReference type="STRING" id="92487.SAMN02745130_01635"/>
<evidence type="ECO:0000256" key="3">
    <source>
        <dbReference type="ARBA" id="ARBA00012506"/>
    </source>
</evidence>
<dbReference type="Gene3D" id="3.60.21.10">
    <property type="match status" value="1"/>
</dbReference>
<dbReference type="InterPro" id="IPR004617">
    <property type="entry name" value="ApaH"/>
</dbReference>
<evidence type="ECO:0000313" key="10">
    <source>
        <dbReference type="EMBL" id="SKA76141.1"/>
    </source>
</evidence>
<dbReference type="EC" id="3.6.1.41" evidence="3"/>
<evidence type="ECO:0000256" key="8">
    <source>
        <dbReference type="ARBA" id="ARBA00049417"/>
    </source>
</evidence>
<reference evidence="11" key="1">
    <citation type="submission" date="2017-02" db="EMBL/GenBank/DDBJ databases">
        <authorList>
            <person name="Varghese N."/>
            <person name="Submissions S."/>
        </authorList>
    </citation>
    <scope>NUCLEOTIDE SEQUENCE [LARGE SCALE GENOMIC DNA]</scope>
    <source>
        <strain evidence="11">ATCC 49788</strain>
    </source>
</reference>
<evidence type="ECO:0000256" key="7">
    <source>
        <dbReference type="ARBA" id="ARBA00033210"/>
    </source>
</evidence>
<dbReference type="CDD" id="cd07422">
    <property type="entry name" value="MPP_ApaH"/>
    <property type="match status" value="1"/>
</dbReference>
<dbReference type="InterPro" id="IPR004843">
    <property type="entry name" value="Calcineurin-like_PHP"/>
</dbReference>
<dbReference type="GO" id="GO:0110154">
    <property type="term" value="P:RNA decapping"/>
    <property type="evidence" value="ECO:0007669"/>
    <property type="project" value="TreeGrafter"/>
</dbReference>